<dbReference type="NCBIfam" id="TIGR02532">
    <property type="entry name" value="IV_pilin_GFxxxE"/>
    <property type="match status" value="1"/>
</dbReference>
<organism evidence="3 4">
    <name type="scientific">Lacipirellula parvula</name>
    <dbReference type="NCBI Taxonomy" id="2650471"/>
    <lineage>
        <taxon>Bacteria</taxon>
        <taxon>Pseudomonadati</taxon>
        <taxon>Planctomycetota</taxon>
        <taxon>Planctomycetia</taxon>
        <taxon>Pirellulales</taxon>
        <taxon>Lacipirellulaceae</taxon>
        <taxon>Lacipirellula</taxon>
    </lineage>
</organism>
<dbReference type="AlphaFoldDB" id="A0A5K7XA65"/>
<dbReference type="InterPro" id="IPR012902">
    <property type="entry name" value="N_methyl_site"/>
</dbReference>
<keyword evidence="1" id="KW-0472">Membrane</keyword>
<dbReference type="Pfam" id="PF07963">
    <property type="entry name" value="N_methyl"/>
    <property type="match status" value="1"/>
</dbReference>
<dbReference type="PANTHER" id="PTHR30093:SF2">
    <property type="entry name" value="TYPE II SECRETION SYSTEM PROTEIN H"/>
    <property type="match status" value="1"/>
</dbReference>
<dbReference type="PANTHER" id="PTHR30093">
    <property type="entry name" value="GENERAL SECRETION PATHWAY PROTEIN G"/>
    <property type="match status" value="1"/>
</dbReference>
<evidence type="ECO:0000259" key="2">
    <source>
        <dbReference type="Pfam" id="PF07596"/>
    </source>
</evidence>
<dbReference type="SUPFAM" id="SSF54523">
    <property type="entry name" value="Pili subunits"/>
    <property type="match status" value="1"/>
</dbReference>
<keyword evidence="4" id="KW-1185">Reference proteome</keyword>
<keyword evidence="1" id="KW-1133">Transmembrane helix</keyword>
<dbReference type="KEGG" id="lpav:PLANPX_3216"/>
<keyword evidence="1" id="KW-0812">Transmembrane</keyword>
<feature type="domain" description="DUF1559" evidence="2">
    <location>
        <begin position="42"/>
        <end position="326"/>
    </location>
</feature>
<name>A0A5K7XA65_9BACT</name>
<proteinExistence type="predicted"/>
<evidence type="ECO:0000256" key="1">
    <source>
        <dbReference type="SAM" id="Phobius"/>
    </source>
</evidence>
<dbReference type="RefSeq" id="WP_152101878.1">
    <property type="nucleotide sequence ID" value="NZ_AP021861.1"/>
</dbReference>
<dbReference type="Gene3D" id="3.30.700.10">
    <property type="entry name" value="Glycoprotein, Type 4 Pilin"/>
    <property type="match status" value="1"/>
</dbReference>
<dbReference type="InterPro" id="IPR011453">
    <property type="entry name" value="DUF1559"/>
</dbReference>
<dbReference type="Proteomes" id="UP000326837">
    <property type="component" value="Chromosome"/>
</dbReference>
<evidence type="ECO:0000313" key="4">
    <source>
        <dbReference type="Proteomes" id="UP000326837"/>
    </source>
</evidence>
<protein>
    <recommendedName>
        <fullName evidence="2">DUF1559 domain-containing protein</fullName>
    </recommendedName>
</protein>
<dbReference type="PROSITE" id="PS00409">
    <property type="entry name" value="PROKAR_NTER_METHYL"/>
    <property type="match status" value="1"/>
</dbReference>
<dbReference type="InterPro" id="IPR045584">
    <property type="entry name" value="Pilin-like"/>
</dbReference>
<evidence type="ECO:0000313" key="3">
    <source>
        <dbReference type="EMBL" id="BBO33604.1"/>
    </source>
</evidence>
<accession>A0A5K7XA65</accession>
<feature type="transmembrane region" description="Helical" evidence="1">
    <location>
        <begin position="20"/>
        <end position="41"/>
    </location>
</feature>
<sequence length="345" mass="36711">MSVFTEQRRANHLQRHGFTLVELLVVIAIIGVLVALLLPAVQAAREAARRSQCVNNSKQIALGCQNYHSAHGALPIGYGMLGKNDYGKGGLATGAEWSWVARLFGVMEQAPISGAIDWDWNPGIVASPSATIKAVRTAKIPGFHCPSDESVSTNWNEGSPCAGGGDIEGWGRLSYAGNFGSIADTSDFRGTAESSYLEASREVGRTPRVDGVFSFNHGDDFGQITDGTSNTLLTAELIVGGVCSMRGAFAYDEGPVFMQFRLPNDTTPDHVRWCDEQDKIPGAKAPCDGAESDLNKILHTARSYHAGGVVTSRCDGSANLISDSVDLIVWRALGTPAGDEVVTLP</sequence>
<reference evidence="4" key="1">
    <citation type="submission" date="2019-10" db="EMBL/GenBank/DDBJ databases">
        <title>Lacipirellula parvula gen. nov., sp. nov., representing a lineage of planctomycetes widespread in freshwater anoxic habitats, and description of the family Lacipirellulaceae.</title>
        <authorList>
            <person name="Dedysh S.N."/>
            <person name="Kulichevskaya I.S."/>
            <person name="Beletsky A.V."/>
            <person name="Rakitin A.L."/>
            <person name="Mardanov A.V."/>
            <person name="Ivanova A.A."/>
            <person name="Saltykova V.X."/>
            <person name="Rijpstra W.I.C."/>
            <person name="Sinninghe Damste J.S."/>
            <person name="Ravin N.V."/>
        </authorList>
    </citation>
    <scope>NUCLEOTIDE SEQUENCE [LARGE SCALE GENOMIC DNA]</scope>
    <source>
        <strain evidence="4">PX69</strain>
    </source>
</reference>
<gene>
    <name evidence="3" type="ORF">PLANPX_3216</name>
</gene>
<dbReference type="Pfam" id="PF07596">
    <property type="entry name" value="SBP_bac_10"/>
    <property type="match status" value="1"/>
</dbReference>
<dbReference type="EMBL" id="AP021861">
    <property type="protein sequence ID" value="BBO33604.1"/>
    <property type="molecule type" value="Genomic_DNA"/>
</dbReference>